<dbReference type="NCBIfam" id="TIGR01613">
    <property type="entry name" value="primase_Cterm"/>
    <property type="match status" value="1"/>
</dbReference>
<dbReference type="InterPro" id="IPR027417">
    <property type="entry name" value="P-loop_NTPase"/>
</dbReference>
<dbReference type="InterPro" id="IPR006171">
    <property type="entry name" value="TOPRIM_dom"/>
</dbReference>
<dbReference type="Pfam" id="PF13155">
    <property type="entry name" value="Toprim_2"/>
    <property type="match status" value="1"/>
</dbReference>
<feature type="domain" description="Toprim" evidence="5">
    <location>
        <begin position="231"/>
        <end position="327"/>
    </location>
</feature>
<dbReference type="SMART" id="SM00885">
    <property type="entry name" value="D5_N"/>
    <property type="match status" value="1"/>
</dbReference>
<evidence type="ECO:0000256" key="1">
    <source>
        <dbReference type="ARBA" id="ARBA00022741"/>
    </source>
</evidence>
<dbReference type="Gene3D" id="3.40.50.300">
    <property type="entry name" value="P-loop containing nucleotide triphosphate hydrolases"/>
    <property type="match status" value="1"/>
</dbReference>
<dbReference type="CDD" id="cd01029">
    <property type="entry name" value="TOPRIM_primases"/>
    <property type="match status" value="1"/>
</dbReference>
<keyword evidence="2" id="KW-0378">Hydrolase</keyword>
<evidence type="ECO:0000256" key="2">
    <source>
        <dbReference type="ARBA" id="ARBA00022801"/>
    </source>
</evidence>
<dbReference type="PANTHER" id="PTHR35372">
    <property type="entry name" value="ATP BINDING PROTEIN-RELATED"/>
    <property type="match status" value="1"/>
</dbReference>
<dbReference type="PROSITE" id="PS50880">
    <property type="entry name" value="TOPRIM"/>
    <property type="match status" value="1"/>
</dbReference>
<dbReference type="Pfam" id="PF19263">
    <property type="entry name" value="DUF5906"/>
    <property type="match status" value="1"/>
</dbReference>
<dbReference type="InterPro" id="IPR006500">
    <property type="entry name" value="Helicase_put_C_phage/plasmid"/>
</dbReference>
<feature type="region of interest" description="Disordered" evidence="4">
    <location>
        <begin position="342"/>
        <end position="368"/>
    </location>
</feature>
<feature type="compositionally biased region" description="Basic and acidic residues" evidence="4">
    <location>
        <begin position="818"/>
        <end position="829"/>
    </location>
</feature>
<keyword evidence="1" id="KW-0547">Nucleotide-binding</keyword>
<keyword evidence="8" id="KW-1185">Reference proteome</keyword>
<name>A0ABV6QJ93_9ACTN</name>
<feature type="region of interest" description="Disordered" evidence="4">
    <location>
        <begin position="806"/>
        <end position="852"/>
    </location>
</feature>
<reference evidence="7 8" key="1">
    <citation type="submission" date="2024-09" db="EMBL/GenBank/DDBJ databases">
        <authorList>
            <person name="Sun Q."/>
            <person name="Mori K."/>
        </authorList>
    </citation>
    <scope>NUCLEOTIDE SEQUENCE [LARGE SCALE GENOMIC DNA]</scope>
    <source>
        <strain evidence="7 8">CGMCC 1.15906</strain>
    </source>
</reference>
<dbReference type="InterPro" id="IPR014015">
    <property type="entry name" value="Helicase_SF3_DNA-vir"/>
</dbReference>
<protein>
    <submittedName>
        <fullName evidence="7">Phage/plasmid primase, P4 family</fullName>
    </submittedName>
</protein>
<comment type="caution">
    <text evidence="7">The sequence shown here is derived from an EMBL/GenBank/DDBJ whole genome shotgun (WGS) entry which is preliminary data.</text>
</comment>
<dbReference type="Proteomes" id="UP001589890">
    <property type="component" value="Unassembled WGS sequence"/>
</dbReference>
<dbReference type="InterPro" id="IPR014818">
    <property type="entry name" value="Phage/plasmid_primase_P4_C"/>
</dbReference>
<proteinExistence type="predicted"/>
<evidence type="ECO:0000259" key="6">
    <source>
        <dbReference type="PROSITE" id="PS51206"/>
    </source>
</evidence>
<dbReference type="InterPro" id="IPR051620">
    <property type="entry name" value="ORF904-like_C"/>
</dbReference>
<dbReference type="Pfam" id="PF08706">
    <property type="entry name" value="D5_N"/>
    <property type="match status" value="1"/>
</dbReference>
<keyword evidence="3" id="KW-0067">ATP-binding</keyword>
<sequence>MDPFSDPTPVTTGLTLAAFLGQLDGVDAEGDGYLTLCPAHEDSDPSLRVAYNPERKTIMAHCRAGCETTDVLSAMGLRMSDLFNVEVGDLDDVRLTGAEETPVSVGHRAALAQYVRAAADALSDDAVAYAERRFGINRERAANLRLGFDSGNGNLPILKQDKRINGLSRALYRDAPRLTVPMYDFQGHAHYLQARAITDPYTGAAKWSGPANPDGEVWGRYGWYPGDTGWLEVIVTEGPGDGLTSVGLGYDTLLIRGAGLGDSAELAQALAALRPDARVILAGDNDKAGSKFNARVGQRMTDAGLPVFVLQLPEAAEDLTHWRELDPAAFPQAFARAVRSANPWTPPAETPSASTPAPRPNPAEDRLPHTELANAQRLVRRMKGLLRHTPALGFLVWNGSAWAVDNRSRVRQAAQQSAIDLMAEALAMPPGEPGSPEDKRRRAALHWAHDSQRSRGIEAVMKEVQALPGVAVAASDLDAKPDLLACRNGTVNLKTGELKPADPDDLLTMALDVDYDPDAAAPRWEQFLSECFPDESEMTSYLRRLVGYGITGHATEQCYVMLHGRGGNGKSVFTSALYDVFGNITASVGIETFLAAGNQNDGSAASSDVASLRSARLVLTSEAETGARMAEAKLKRLTGGDPITARFLYREPFTFMPSFLLFMSTNAVPEVRDNSDGIWRRVKILEWKQQFTGARKDTRLSAKLHAEASGILAWAVRGAVEWYAAGGLGEPRSVTETVESHRAEADKLLEFYPGAIVNDPDGWISRAELYAAYREWCEAEGHSRPWQNTTLYQELVNRGVDQSKRKGVRGFKGVRKARPTDTQEGRAREAALTQLPVSTTEQAPSLDAFDPA</sequence>
<feature type="domain" description="SF3 helicase" evidence="6">
    <location>
        <begin position="537"/>
        <end position="700"/>
    </location>
</feature>
<dbReference type="RefSeq" id="WP_380044507.1">
    <property type="nucleotide sequence ID" value="NZ_JBHLTC010000006.1"/>
</dbReference>
<evidence type="ECO:0000256" key="3">
    <source>
        <dbReference type="ARBA" id="ARBA00022840"/>
    </source>
</evidence>
<evidence type="ECO:0000313" key="7">
    <source>
        <dbReference type="EMBL" id="MFC0623807.1"/>
    </source>
</evidence>
<evidence type="ECO:0000313" key="8">
    <source>
        <dbReference type="Proteomes" id="UP001589890"/>
    </source>
</evidence>
<organism evidence="7 8">
    <name type="scientific">Kribbella deserti</name>
    <dbReference type="NCBI Taxonomy" id="1926257"/>
    <lineage>
        <taxon>Bacteria</taxon>
        <taxon>Bacillati</taxon>
        <taxon>Actinomycetota</taxon>
        <taxon>Actinomycetes</taxon>
        <taxon>Propionibacteriales</taxon>
        <taxon>Kribbellaceae</taxon>
        <taxon>Kribbella</taxon>
    </lineage>
</organism>
<dbReference type="Gene3D" id="3.40.1360.10">
    <property type="match status" value="1"/>
</dbReference>
<dbReference type="EMBL" id="JBHLTC010000006">
    <property type="protein sequence ID" value="MFC0623807.1"/>
    <property type="molecule type" value="Genomic_DNA"/>
</dbReference>
<dbReference type="PROSITE" id="PS51206">
    <property type="entry name" value="SF3_HELICASE_1"/>
    <property type="match status" value="1"/>
</dbReference>
<dbReference type="InterPro" id="IPR045455">
    <property type="entry name" value="NrS-1_pol-like_helicase"/>
</dbReference>
<evidence type="ECO:0000256" key="4">
    <source>
        <dbReference type="SAM" id="MobiDB-lite"/>
    </source>
</evidence>
<dbReference type="InterPro" id="IPR034154">
    <property type="entry name" value="TOPRIM_DnaG/twinkle"/>
</dbReference>
<feature type="compositionally biased region" description="Basic residues" evidence="4">
    <location>
        <begin position="806"/>
        <end position="817"/>
    </location>
</feature>
<gene>
    <name evidence="7" type="ORF">ACFFGN_07020</name>
</gene>
<dbReference type="SUPFAM" id="SSF52540">
    <property type="entry name" value="P-loop containing nucleoside triphosphate hydrolases"/>
    <property type="match status" value="1"/>
</dbReference>
<dbReference type="SUPFAM" id="SSF56731">
    <property type="entry name" value="DNA primase core"/>
    <property type="match status" value="1"/>
</dbReference>
<evidence type="ECO:0000259" key="5">
    <source>
        <dbReference type="PROSITE" id="PS50880"/>
    </source>
</evidence>
<accession>A0ABV6QJ93</accession>
<dbReference type="PANTHER" id="PTHR35372:SF2">
    <property type="entry name" value="SF3 HELICASE DOMAIN-CONTAINING PROTEIN"/>
    <property type="match status" value="1"/>
</dbReference>